<evidence type="ECO:0000313" key="3">
    <source>
        <dbReference type="Proteomes" id="UP001281656"/>
    </source>
</evidence>
<proteinExistence type="predicted"/>
<keyword evidence="3" id="KW-1185">Reference proteome</keyword>
<organism evidence="2 3">
    <name type="scientific">Clostridium tanneri</name>
    <dbReference type="NCBI Taxonomy" id="3037988"/>
    <lineage>
        <taxon>Bacteria</taxon>
        <taxon>Bacillati</taxon>
        <taxon>Bacillota</taxon>
        <taxon>Clostridia</taxon>
        <taxon>Eubacteriales</taxon>
        <taxon>Clostridiaceae</taxon>
        <taxon>Clostridium</taxon>
    </lineage>
</organism>
<reference evidence="2 3" key="1">
    <citation type="submission" date="2023-04" db="EMBL/GenBank/DDBJ databases">
        <title>Clostridium tannerae sp. nov., isolated from the fecal material of an alpaca.</title>
        <authorList>
            <person name="Miller S."/>
            <person name="Hendry M."/>
            <person name="King J."/>
            <person name="Sankaranarayanan K."/>
            <person name="Lawson P.A."/>
        </authorList>
    </citation>
    <scope>NUCLEOTIDE SEQUENCE [LARGE SCALE GENOMIC DNA]</scope>
    <source>
        <strain evidence="2 3">A1-XYC3</strain>
    </source>
</reference>
<protein>
    <submittedName>
        <fullName evidence="2">Uncharacterized protein</fullName>
    </submittedName>
</protein>
<dbReference type="EMBL" id="JARUJP010000005">
    <property type="protein sequence ID" value="MDW8800608.1"/>
    <property type="molecule type" value="Genomic_DNA"/>
</dbReference>
<accession>A0ABU4JR37</accession>
<feature type="region of interest" description="Disordered" evidence="1">
    <location>
        <begin position="1"/>
        <end position="44"/>
    </location>
</feature>
<name>A0ABU4JR37_9CLOT</name>
<dbReference type="RefSeq" id="WP_318797115.1">
    <property type="nucleotide sequence ID" value="NZ_JARUJP010000005.1"/>
</dbReference>
<evidence type="ECO:0000313" key="2">
    <source>
        <dbReference type="EMBL" id="MDW8800608.1"/>
    </source>
</evidence>
<sequence>MNKQEGMDIQHAFKTKNNKPGSKAVGPQEAKAIRTGKQIVKSYD</sequence>
<evidence type="ECO:0000256" key="1">
    <source>
        <dbReference type="SAM" id="MobiDB-lite"/>
    </source>
</evidence>
<comment type="caution">
    <text evidence="2">The sequence shown here is derived from an EMBL/GenBank/DDBJ whole genome shotgun (WGS) entry which is preliminary data.</text>
</comment>
<gene>
    <name evidence="2" type="ORF">P8V03_05495</name>
</gene>
<dbReference type="Proteomes" id="UP001281656">
    <property type="component" value="Unassembled WGS sequence"/>
</dbReference>